<sequence>MWMAGFRRHRGSSRLLSLRDLCRRQLERPCVSVLVCVCVCVYLCLDFIRHGRCLTVAPARHYHESGDLTCDS</sequence>
<proteinExistence type="predicted"/>
<comment type="caution">
    <text evidence="1">The sequence shown here is derived from an EMBL/GenBank/DDBJ whole genome shotgun (WGS) entry which is preliminary data.</text>
</comment>
<protein>
    <submittedName>
        <fullName evidence="1">Uncharacterized protein</fullName>
    </submittedName>
</protein>
<organism evidence="1 2">
    <name type="scientific">Amblyomma americanum</name>
    <name type="common">Lone star tick</name>
    <dbReference type="NCBI Taxonomy" id="6943"/>
    <lineage>
        <taxon>Eukaryota</taxon>
        <taxon>Metazoa</taxon>
        <taxon>Ecdysozoa</taxon>
        <taxon>Arthropoda</taxon>
        <taxon>Chelicerata</taxon>
        <taxon>Arachnida</taxon>
        <taxon>Acari</taxon>
        <taxon>Parasitiformes</taxon>
        <taxon>Ixodida</taxon>
        <taxon>Ixodoidea</taxon>
        <taxon>Ixodidae</taxon>
        <taxon>Amblyomminae</taxon>
        <taxon>Amblyomma</taxon>
    </lineage>
</organism>
<evidence type="ECO:0000313" key="2">
    <source>
        <dbReference type="Proteomes" id="UP001321473"/>
    </source>
</evidence>
<dbReference type="EMBL" id="JARKHS020035630">
    <property type="protein sequence ID" value="KAK8757050.1"/>
    <property type="molecule type" value="Genomic_DNA"/>
</dbReference>
<dbReference type="AlphaFoldDB" id="A0AAQ4D3L0"/>
<evidence type="ECO:0000313" key="1">
    <source>
        <dbReference type="EMBL" id="KAK8757050.1"/>
    </source>
</evidence>
<name>A0AAQ4D3L0_AMBAM</name>
<keyword evidence="2" id="KW-1185">Reference proteome</keyword>
<reference evidence="1 2" key="1">
    <citation type="journal article" date="2023" name="Arcadia Sci">
        <title>De novo assembly of a long-read Amblyomma americanum tick genome.</title>
        <authorList>
            <person name="Chou S."/>
            <person name="Poskanzer K.E."/>
            <person name="Rollins M."/>
            <person name="Thuy-Boun P.S."/>
        </authorList>
    </citation>
    <scope>NUCLEOTIDE SEQUENCE [LARGE SCALE GENOMIC DNA]</scope>
    <source>
        <strain evidence="1">F_SG_1</strain>
        <tissue evidence="1">Salivary glands</tissue>
    </source>
</reference>
<accession>A0AAQ4D3L0</accession>
<dbReference type="Proteomes" id="UP001321473">
    <property type="component" value="Unassembled WGS sequence"/>
</dbReference>
<gene>
    <name evidence="1" type="ORF">V5799_000250</name>
</gene>